<dbReference type="InterPro" id="IPR045229">
    <property type="entry name" value="TPP_enz"/>
</dbReference>
<reference evidence="7 8" key="1">
    <citation type="journal article" date="2009" name="Stand. Genomic Sci.">
        <title>Complete genome sequence of Beutenbergia cavernae type strain (HKI 0122).</title>
        <authorList>
            <person name="Land M."/>
            <person name="Pukall R."/>
            <person name="Abt B."/>
            <person name="Goker M."/>
            <person name="Rohde M."/>
            <person name="Glavina Del Rio T."/>
            <person name="Tice H."/>
            <person name="Copeland A."/>
            <person name="Cheng J.F."/>
            <person name="Lucas S."/>
            <person name="Chen F."/>
            <person name="Nolan M."/>
            <person name="Bruce D."/>
            <person name="Goodwin L."/>
            <person name="Pitluck S."/>
            <person name="Ivanova N."/>
            <person name="Mavromatis K."/>
            <person name="Ovchinnikova G."/>
            <person name="Pati A."/>
            <person name="Chen A."/>
            <person name="Palaniappan K."/>
            <person name="Hauser L."/>
            <person name="Chang Y.J."/>
            <person name="Jefferies C.C."/>
            <person name="Saunders E."/>
            <person name="Brettin T."/>
            <person name="Detter J.C."/>
            <person name="Han C."/>
            <person name="Chain P."/>
            <person name="Bristow J."/>
            <person name="Eisen J.A."/>
            <person name="Markowitz V."/>
            <person name="Hugenholtz P."/>
            <person name="Kyrpides N.C."/>
            <person name="Klenk H.P."/>
            <person name="Lapidus A."/>
        </authorList>
    </citation>
    <scope>NUCLEOTIDE SEQUENCE [LARGE SCALE GENOMIC DNA]</scope>
    <source>
        <strain evidence="8">ATCC BAA-8 / DSM 12333 / NBRC 16432</strain>
    </source>
</reference>
<dbReference type="GO" id="GO:0000287">
    <property type="term" value="F:magnesium ion binding"/>
    <property type="evidence" value="ECO:0007669"/>
    <property type="project" value="InterPro"/>
</dbReference>
<sequence length="550" mass="56343">MPSVSAHVAHALAAHVTEAFGVMGHGNAHLIDALAGCGVRYTALRHEAGAVVAADAYARTTGRLALATATFGAGFTNTLTALAEAVQAHTPLVLAVGDAPDAGPRPWDVDQEALAAAVGARTYRVRRHGAAGVTLAAVSHALEARTAVVLAIPADLVAVDAGPLPVLPELGRIEPQAADGAQIEAAAELLASARRPFVLVGRGAWLAGAGEELGRLAEALGAVTGSTALGRGVLPEEKYDVGVVGGFGAPRAMELVRQADVALVVGAGLNQFTTRFGELLAPDARVVRVDDRPVDPGTGPEDSLLVQGDARLVAGALAAALARREVAPSGWRESEGDLADGALLEREAGVGVCADGRLDPRSVASRLAEILPVDRVVVSDGGHFIGWANTYWPVTSPDRMVMVGTAFQSIGMGLPSAVGAGVGRPDATVVLTTGDGGALMALADLESAVRTVRRGVVVVWNDAAYGAEAHVYGPRGLDSAPMLIPEVDFAALARSVGALGTSVRTLADLDALAAWLSTGDDGVHLVDCRVSRSVVAPFQREIVDALERRR</sequence>
<feature type="domain" description="Thiamine pyrophosphate enzyme N-terminal TPP-binding" evidence="6">
    <location>
        <begin position="4"/>
        <end position="101"/>
    </location>
</feature>
<dbReference type="Pfam" id="PF00205">
    <property type="entry name" value="TPP_enzyme_M"/>
    <property type="match status" value="1"/>
</dbReference>
<dbReference type="InterPro" id="IPR011766">
    <property type="entry name" value="TPP_enzyme_TPP-bd"/>
</dbReference>
<evidence type="ECO:0000259" key="5">
    <source>
        <dbReference type="Pfam" id="PF02775"/>
    </source>
</evidence>
<dbReference type="PANTHER" id="PTHR18968:SF13">
    <property type="entry name" value="ACETOLACTATE SYNTHASE CATALYTIC SUBUNIT, MITOCHONDRIAL"/>
    <property type="match status" value="1"/>
</dbReference>
<dbReference type="PANTHER" id="PTHR18968">
    <property type="entry name" value="THIAMINE PYROPHOSPHATE ENZYMES"/>
    <property type="match status" value="1"/>
</dbReference>
<dbReference type="STRING" id="471853.Bcav_0873"/>
<evidence type="ECO:0000259" key="4">
    <source>
        <dbReference type="Pfam" id="PF00205"/>
    </source>
</evidence>
<dbReference type="GO" id="GO:0005948">
    <property type="term" value="C:acetolactate synthase complex"/>
    <property type="evidence" value="ECO:0007669"/>
    <property type="project" value="TreeGrafter"/>
</dbReference>
<keyword evidence="2 3" id="KW-0786">Thiamine pyrophosphate</keyword>
<organism evidence="7 8">
    <name type="scientific">Beutenbergia cavernae (strain ATCC BAA-8 / DSM 12333 / CCUG 43141 / JCM 11478 / NBRC 16432 / NCIMB 13614 / HKI 0122)</name>
    <dbReference type="NCBI Taxonomy" id="471853"/>
    <lineage>
        <taxon>Bacteria</taxon>
        <taxon>Bacillati</taxon>
        <taxon>Actinomycetota</taxon>
        <taxon>Actinomycetes</taxon>
        <taxon>Micrococcales</taxon>
        <taxon>Beutenbergiaceae</taxon>
        <taxon>Beutenbergia</taxon>
    </lineage>
</organism>
<gene>
    <name evidence="7" type="ordered locus">Bcav_0873</name>
</gene>
<dbReference type="OrthoDB" id="3203527at2"/>
<dbReference type="Gene3D" id="3.40.50.1220">
    <property type="entry name" value="TPP-binding domain"/>
    <property type="match status" value="1"/>
</dbReference>
<dbReference type="Pfam" id="PF02775">
    <property type="entry name" value="TPP_enzyme_C"/>
    <property type="match status" value="1"/>
</dbReference>
<feature type="domain" description="Thiamine pyrophosphate enzyme TPP-binding" evidence="5">
    <location>
        <begin position="380"/>
        <end position="527"/>
    </location>
</feature>
<keyword evidence="8" id="KW-1185">Reference proteome</keyword>
<dbReference type="SUPFAM" id="SSF52518">
    <property type="entry name" value="Thiamin diphosphate-binding fold (THDP-binding)"/>
    <property type="match status" value="2"/>
</dbReference>
<dbReference type="Gene3D" id="3.40.50.970">
    <property type="match status" value="2"/>
</dbReference>
<dbReference type="Pfam" id="PF02776">
    <property type="entry name" value="TPP_enzyme_N"/>
    <property type="match status" value="1"/>
</dbReference>
<dbReference type="EMBL" id="CP001618">
    <property type="protein sequence ID" value="ACQ79134.1"/>
    <property type="molecule type" value="Genomic_DNA"/>
</dbReference>
<dbReference type="GO" id="GO:0050660">
    <property type="term" value="F:flavin adenine dinucleotide binding"/>
    <property type="evidence" value="ECO:0007669"/>
    <property type="project" value="TreeGrafter"/>
</dbReference>
<feature type="domain" description="Thiamine pyrophosphate enzyme central" evidence="4">
    <location>
        <begin position="183"/>
        <end position="317"/>
    </location>
</feature>
<comment type="similarity">
    <text evidence="1 3">Belongs to the TPP enzyme family.</text>
</comment>
<dbReference type="SUPFAM" id="SSF52467">
    <property type="entry name" value="DHS-like NAD/FAD-binding domain"/>
    <property type="match status" value="1"/>
</dbReference>
<name>C5BZG2_BEUC1</name>
<evidence type="ECO:0000256" key="2">
    <source>
        <dbReference type="ARBA" id="ARBA00023052"/>
    </source>
</evidence>
<evidence type="ECO:0000256" key="3">
    <source>
        <dbReference type="RuleBase" id="RU362132"/>
    </source>
</evidence>
<dbReference type="CDD" id="cd07035">
    <property type="entry name" value="TPP_PYR_POX_like"/>
    <property type="match status" value="1"/>
</dbReference>
<dbReference type="InterPro" id="IPR029035">
    <property type="entry name" value="DHS-like_NAD/FAD-binding_dom"/>
</dbReference>
<dbReference type="InterPro" id="IPR029061">
    <property type="entry name" value="THDP-binding"/>
</dbReference>
<dbReference type="AlphaFoldDB" id="C5BZG2"/>
<dbReference type="RefSeq" id="WP_012725914.1">
    <property type="nucleotide sequence ID" value="NC_012669.1"/>
</dbReference>
<dbReference type="GO" id="GO:0030976">
    <property type="term" value="F:thiamine pyrophosphate binding"/>
    <property type="evidence" value="ECO:0007669"/>
    <property type="project" value="InterPro"/>
</dbReference>
<dbReference type="InterPro" id="IPR012001">
    <property type="entry name" value="Thiamin_PyroP_enz_TPP-bd_dom"/>
</dbReference>
<dbReference type="HOGENOM" id="CLU_013748_3_4_11"/>
<dbReference type="Proteomes" id="UP000007962">
    <property type="component" value="Chromosome"/>
</dbReference>
<evidence type="ECO:0000313" key="7">
    <source>
        <dbReference type="EMBL" id="ACQ79134.1"/>
    </source>
</evidence>
<dbReference type="KEGG" id="bcv:Bcav_0873"/>
<protein>
    <submittedName>
        <fullName evidence="7">Thiamine pyrophosphate protein central region</fullName>
    </submittedName>
</protein>
<accession>C5BZG2</accession>
<dbReference type="InterPro" id="IPR012000">
    <property type="entry name" value="Thiamin_PyroP_enz_cen_dom"/>
</dbReference>
<evidence type="ECO:0000256" key="1">
    <source>
        <dbReference type="ARBA" id="ARBA00007812"/>
    </source>
</evidence>
<evidence type="ECO:0000259" key="6">
    <source>
        <dbReference type="Pfam" id="PF02776"/>
    </source>
</evidence>
<dbReference type="CDD" id="cd00568">
    <property type="entry name" value="TPP_enzymes"/>
    <property type="match status" value="1"/>
</dbReference>
<proteinExistence type="inferred from homology"/>
<evidence type="ECO:0000313" key="8">
    <source>
        <dbReference type="Proteomes" id="UP000007962"/>
    </source>
</evidence>
<dbReference type="GO" id="GO:0003984">
    <property type="term" value="F:acetolactate synthase activity"/>
    <property type="evidence" value="ECO:0007669"/>
    <property type="project" value="TreeGrafter"/>
</dbReference>
<dbReference type="GO" id="GO:0009099">
    <property type="term" value="P:L-valine biosynthetic process"/>
    <property type="evidence" value="ECO:0007669"/>
    <property type="project" value="TreeGrafter"/>
</dbReference>
<dbReference type="eggNOG" id="COG0028">
    <property type="taxonomic scope" value="Bacteria"/>
</dbReference>
<dbReference type="GO" id="GO:0009097">
    <property type="term" value="P:isoleucine biosynthetic process"/>
    <property type="evidence" value="ECO:0007669"/>
    <property type="project" value="TreeGrafter"/>
</dbReference>